<evidence type="ECO:0000256" key="2">
    <source>
        <dbReference type="SAM" id="SignalP"/>
    </source>
</evidence>
<feature type="compositionally biased region" description="Low complexity" evidence="1">
    <location>
        <begin position="222"/>
        <end position="237"/>
    </location>
</feature>
<feature type="chain" id="PRO_5047002677" description="DUF4794 domain-containing protein" evidence="2">
    <location>
        <begin position="21"/>
        <end position="237"/>
    </location>
</feature>
<keyword evidence="2" id="KW-0732">Signal</keyword>
<name>A0ABN7B9P8_9HEMI</name>
<evidence type="ECO:0008006" key="5">
    <source>
        <dbReference type="Google" id="ProtNLM"/>
    </source>
</evidence>
<evidence type="ECO:0000256" key="1">
    <source>
        <dbReference type="SAM" id="MobiDB-lite"/>
    </source>
</evidence>
<evidence type="ECO:0000313" key="4">
    <source>
        <dbReference type="Proteomes" id="UP001307889"/>
    </source>
</evidence>
<protein>
    <recommendedName>
        <fullName evidence="5">DUF4794 domain-containing protein</fullName>
    </recommendedName>
</protein>
<keyword evidence="4" id="KW-1185">Reference proteome</keyword>
<accession>A0ABN7B9P8</accession>
<feature type="compositionally biased region" description="Basic and acidic residues" evidence="1">
    <location>
        <begin position="184"/>
        <end position="204"/>
    </location>
</feature>
<dbReference type="EMBL" id="AP028920">
    <property type="protein sequence ID" value="BET01113.1"/>
    <property type="molecule type" value="Genomic_DNA"/>
</dbReference>
<dbReference type="Proteomes" id="UP001307889">
    <property type="component" value="Chromosome 12"/>
</dbReference>
<feature type="signal peptide" evidence="2">
    <location>
        <begin position="1"/>
        <end position="20"/>
    </location>
</feature>
<gene>
    <name evidence="3" type="ORF">NTJ_13929</name>
</gene>
<reference evidence="3 4" key="1">
    <citation type="submission" date="2023-09" db="EMBL/GenBank/DDBJ databases">
        <title>Nesidiocoris tenuis whole genome shotgun sequence.</title>
        <authorList>
            <person name="Shibata T."/>
            <person name="Shimoda M."/>
            <person name="Kobayashi T."/>
            <person name="Uehara T."/>
        </authorList>
    </citation>
    <scope>NUCLEOTIDE SEQUENCE [LARGE SCALE GENOMIC DNA]</scope>
    <source>
        <strain evidence="3 4">Japan</strain>
    </source>
</reference>
<feature type="region of interest" description="Disordered" evidence="1">
    <location>
        <begin position="184"/>
        <end position="237"/>
    </location>
</feature>
<feature type="region of interest" description="Disordered" evidence="1">
    <location>
        <begin position="143"/>
        <end position="168"/>
    </location>
</feature>
<proteinExistence type="predicted"/>
<evidence type="ECO:0000313" key="3">
    <source>
        <dbReference type="EMBL" id="BET01113.1"/>
    </source>
</evidence>
<organism evidence="3 4">
    <name type="scientific">Nesidiocoris tenuis</name>
    <dbReference type="NCBI Taxonomy" id="355587"/>
    <lineage>
        <taxon>Eukaryota</taxon>
        <taxon>Metazoa</taxon>
        <taxon>Ecdysozoa</taxon>
        <taxon>Arthropoda</taxon>
        <taxon>Hexapoda</taxon>
        <taxon>Insecta</taxon>
        <taxon>Pterygota</taxon>
        <taxon>Neoptera</taxon>
        <taxon>Paraneoptera</taxon>
        <taxon>Hemiptera</taxon>
        <taxon>Heteroptera</taxon>
        <taxon>Panheteroptera</taxon>
        <taxon>Cimicomorpha</taxon>
        <taxon>Miridae</taxon>
        <taxon>Dicyphina</taxon>
        <taxon>Nesidiocoris</taxon>
    </lineage>
</organism>
<sequence length="237" mass="26318">MTLLFQLCLSFILPLSVVSAGVLHHREHANPLGQFGGQAANYVESVDSDDEAGEKLRVIKITRTYAIPYPVPIPYPKQIPVPVPVTRRVPYAILHPVAIPVPKPILVHPQYVGGAFQSAADQRKTAAYFHTTPQHTYAVHQNLDHDIPNGQDDAPTTENHGANRDSSQSSILAYSSSLGKYKQNLDDRFGNSDGRPSAEFDHSKFSKPFQPSPEYTPPELNQPLFSQFSQYQPQYSN</sequence>